<dbReference type="PRINTS" id="PR00096">
    <property type="entry name" value="GATASE"/>
</dbReference>
<dbReference type="SUPFAM" id="SSF52317">
    <property type="entry name" value="Class I glutamine amidotransferase-like"/>
    <property type="match status" value="1"/>
</dbReference>
<keyword evidence="1" id="KW-0315">Glutamine amidotransferase</keyword>
<dbReference type="PROSITE" id="PS51273">
    <property type="entry name" value="GATASE_TYPE_1"/>
    <property type="match status" value="1"/>
</dbReference>
<organism evidence="3 4">
    <name type="scientific">Streptococcus sciuri</name>
    <dbReference type="NCBI Taxonomy" id="2973939"/>
    <lineage>
        <taxon>Bacteria</taxon>
        <taxon>Bacillati</taxon>
        <taxon>Bacillota</taxon>
        <taxon>Bacilli</taxon>
        <taxon>Lactobacillales</taxon>
        <taxon>Streptococcaceae</taxon>
        <taxon>Streptococcus</taxon>
    </lineage>
</organism>
<dbReference type="PRINTS" id="PR00097">
    <property type="entry name" value="ANTSNTHASEII"/>
</dbReference>
<feature type="domain" description="Glutamine amidotransferase" evidence="2">
    <location>
        <begin position="3"/>
        <end position="183"/>
    </location>
</feature>
<dbReference type="PRINTS" id="PR00099">
    <property type="entry name" value="CPSGATASE"/>
</dbReference>
<dbReference type="RefSeq" id="WP_259136417.1">
    <property type="nucleotide sequence ID" value="NZ_JANUXX010000001.1"/>
</dbReference>
<name>A0ABT2F5E9_9STRE</name>
<dbReference type="InterPro" id="IPR050472">
    <property type="entry name" value="Anth_synth/Amidotransfase"/>
</dbReference>
<evidence type="ECO:0000256" key="1">
    <source>
        <dbReference type="ARBA" id="ARBA00022962"/>
    </source>
</evidence>
<proteinExistence type="predicted"/>
<protein>
    <submittedName>
        <fullName evidence="3">Aminodeoxychorismate/anthranilate synthase component II</fullName>
    </submittedName>
</protein>
<reference evidence="3 4" key="1">
    <citation type="journal article" date="2023" name="Int. J. Syst. Evol. Microbiol.">
        <title>Streptococcus sciuri sp. nov., Staphylococcus marylandisciuri sp. nov. and Staphylococcus americanisciuri sp. nov., isolated from faeces of eastern grey squirrel (Sciurus carolinensis).</title>
        <authorList>
            <person name="Volokhov D.V."/>
            <person name="Zagorodnyaya T.A."/>
            <person name="Furtak V.A."/>
            <person name="Nattanmai G."/>
            <person name="Randall L."/>
            <person name="Jose S."/>
            <person name="Gao Y."/>
            <person name="Eisenberg T."/>
            <person name="Delmonte P."/>
            <person name="Blom J."/>
            <person name="Mitchell K.K."/>
        </authorList>
    </citation>
    <scope>NUCLEOTIDE SEQUENCE [LARGE SCALE GENOMIC DNA]</scope>
    <source>
        <strain evidence="3 4">SQ9-PEA</strain>
    </source>
</reference>
<dbReference type="InterPro" id="IPR029062">
    <property type="entry name" value="Class_I_gatase-like"/>
</dbReference>
<evidence type="ECO:0000313" key="3">
    <source>
        <dbReference type="EMBL" id="MCS4487408.1"/>
    </source>
</evidence>
<dbReference type="Proteomes" id="UP001206548">
    <property type="component" value="Unassembled WGS sequence"/>
</dbReference>
<dbReference type="EMBL" id="JANUXX010000001">
    <property type="protein sequence ID" value="MCS4487408.1"/>
    <property type="molecule type" value="Genomic_DNA"/>
</dbReference>
<comment type="caution">
    <text evidence="3">The sequence shown here is derived from an EMBL/GenBank/DDBJ whole genome shotgun (WGS) entry which is preliminary data.</text>
</comment>
<evidence type="ECO:0000313" key="4">
    <source>
        <dbReference type="Proteomes" id="UP001206548"/>
    </source>
</evidence>
<gene>
    <name evidence="3" type="ORF">NXS10_00225</name>
</gene>
<dbReference type="Pfam" id="PF00117">
    <property type="entry name" value="GATase"/>
    <property type="match status" value="1"/>
</dbReference>
<keyword evidence="4" id="KW-1185">Reference proteome</keyword>
<dbReference type="PANTHER" id="PTHR43418:SF8">
    <property type="entry name" value="SYNTHASE COMPONENT II, PUTATIVE-RELATED"/>
    <property type="match status" value="1"/>
</dbReference>
<dbReference type="InterPro" id="IPR006221">
    <property type="entry name" value="TrpG/PapA_dom"/>
</dbReference>
<dbReference type="InterPro" id="IPR017926">
    <property type="entry name" value="GATASE"/>
</dbReference>
<dbReference type="PANTHER" id="PTHR43418">
    <property type="entry name" value="MULTIFUNCTIONAL TRYPTOPHAN BIOSYNTHESIS PROTEIN-RELATED"/>
    <property type="match status" value="1"/>
</dbReference>
<evidence type="ECO:0000259" key="2">
    <source>
        <dbReference type="Pfam" id="PF00117"/>
    </source>
</evidence>
<dbReference type="NCBIfam" id="TIGR00566">
    <property type="entry name" value="trpG_papA"/>
    <property type="match status" value="1"/>
</dbReference>
<dbReference type="Gene3D" id="3.40.50.880">
    <property type="match status" value="1"/>
</dbReference>
<dbReference type="CDD" id="cd01743">
    <property type="entry name" value="GATase1_Anthranilate_Synthase"/>
    <property type="match status" value="1"/>
</dbReference>
<accession>A0ABT2F5E9</accession>
<sequence>MILLVDNYDSFTFNLMQYISRFAEVDVIRNDDRQLYDYAKKADGIVLSPGPGWPSDAGQMESLIRDFAGQKPILGICLGHQAIAETFGGKLDLAKQVMHGKQSQIAIEQASPIFIGVSKKTSVMRYHSIVVSQLPKGFEVIAKTTDDYEIMAIQNNALQLYGLQYHPESIGTDEGMKMIENFVAIVKNVH</sequence>